<dbReference type="GeneID" id="30036302"/>
<feature type="transmembrane region" description="Helical" evidence="1">
    <location>
        <begin position="66"/>
        <end position="88"/>
    </location>
</feature>
<dbReference type="EMBL" id="CP014500">
    <property type="protein sequence ID" value="ANB11388.1"/>
    <property type="molecule type" value="Genomic_DNA"/>
</dbReference>
<reference evidence="2 3" key="1">
    <citation type="submission" date="2016-02" db="EMBL/GenBank/DDBJ databases">
        <title>Complete genome sequence and transcriptome regulation of the pentose utilising yeast Sugiyamaella lignohabitans.</title>
        <authorList>
            <person name="Bellasio M."/>
            <person name="Peymann A."/>
            <person name="Valli M."/>
            <person name="Sipitzky M."/>
            <person name="Graf A."/>
            <person name="Sauer M."/>
            <person name="Marx H."/>
            <person name="Mattanovich D."/>
        </authorList>
    </citation>
    <scope>NUCLEOTIDE SEQUENCE [LARGE SCALE GENOMIC DNA]</scope>
    <source>
        <strain evidence="2 3">CBS 10342</strain>
    </source>
</reference>
<protein>
    <submittedName>
        <fullName evidence="2">Uncharacterized protein</fullName>
    </submittedName>
</protein>
<keyword evidence="3" id="KW-1185">Reference proteome</keyword>
<dbReference type="Proteomes" id="UP000189580">
    <property type="component" value="Chromosome c"/>
</dbReference>
<evidence type="ECO:0000313" key="2">
    <source>
        <dbReference type="EMBL" id="ANB11388.1"/>
    </source>
</evidence>
<name>A0A161HJ64_9ASCO</name>
<feature type="transmembrane region" description="Helical" evidence="1">
    <location>
        <begin position="147"/>
        <end position="169"/>
    </location>
</feature>
<feature type="transmembrane region" description="Helical" evidence="1">
    <location>
        <begin position="224"/>
        <end position="246"/>
    </location>
</feature>
<keyword evidence="1" id="KW-0472">Membrane</keyword>
<dbReference type="KEGG" id="slb:AWJ20_4197"/>
<sequence>MSDFGDLGSKMSVNSPLLRAQSSSPKIVVGNDTGDNVSDFDYSRYNRGGSVIGQDTIPEPDYALKVAYRTSIFFHALAISLTIASIYYPRWLRGKTISDGTSSPIAYSYIGLGEQCLDGQPCTKFPAPSDCRKYGEGFCAAWQSAAFAMWVSLVFQTTSEFALICTVIIGTKPIIRRGWKLICILVGISILFQFVSTITTALLLETTPKFHGHDNRIWALGTGWGSATVSWVLSLFITMGISIVGIMSQSPSDGTDDGELYDNDLDSFTTDGDGLPRDDFYYYNRQTRRNYLACNT</sequence>
<dbReference type="AlphaFoldDB" id="A0A161HJ64"/>
<dbReference type="RefSeq" id="XP_018733865.1">
    <property type="nucleotide sequence ID" value="XM_018881257.1"/>
</dbReference>
<dbReference type="OrthoDB" id="61370at2759"/>
<keyword evidence="1" id="KW-0812">Transmembrane</keyword>
<organism evidence="2 3">
    <name type="scientific">Sugiyamaella lignohabitans</name>
    <dbReference type="NCBI Taxonomy" id="796027"/>
    <lineage>
        <taxon>Eukaryota</taxon>
        <taxon>Fungi</taxon>
        <taxon>Dikarya</taxon>
        <taxon>Ascomycota</taxon>
        <taxon>Saccharomycotina</taxon>
        <taxon>Dipodascomycetes</taxon>
        <taxon>Dipodascales</taxon>
        <taxon>Trichomonascaceae</taxon>
        <taxon>Sugiyamaella</taxon>
    </lineage>
</organism>
<proteinExistence type="predicted"/>
<accession>A0A161HJ64</accession>
<evidence type="ECO:0000256" key="1">
    <source>
        <dbReference type="SAM" id="Phobius"/>
    </source>
</evidence>
<keyword evidence="1" id="KW-1133">Transmembrane helix</keyword>
<gene>
    <name evidence="2" type="ORF">AWJ20_4197</name>
</gene>
<evidence type="ECO:0000313" key="3">
    <source>
        <dbReference type="Proteomes" id="UP000189580"/>
    </source>
</evidence>
<feature type="transmembrane region" description="Helical" evidence="1">
    <location>
        <begin position="181"/>
        <end position="204"/>
    </location>
</feature>